<keyword evidence="2" id="KW-1185">Reference proteome</keyword>
<dbReference type="HOGENOM" id="CLU_2705390_0_0_1"/>
<reference evidence="2" key="1">
    <citation type="journal article" date="2008" name="PLoS Genet.">
        <title>Genomic islands in the pathogenic filamentous fungus Aspergillus fumigatus.</title>
        <authorList>
            <person name="Fedorova N.D."/>
            <person name="Khaldi N."/>
            <person name="Joardar V.S."/>
            <person name="Maiti R."/>
            <person name="Amedeo P."/>
            <person name="Anderson M.J."/>
            <person name="Crabtree J."/>
            <person name="Silva J.C."/>
            <person name="Badger J.H."/>
            <person name="Albarraq A."/>
            <person name="Angiuoli S."/>
            <person name="Bussey H."/>
            <person name="Bowyer P."/>
            <person name="Cotty P.J."/>
            <person name="Dyer P.S."/>
            <person name="Egan A."/>
            <person name="Galens K."/>
            <person name="Fraser-Liggett C.M."/>
            <person name="Haas B.J."/>
            <person name="Inman J.M."/>
            <person name="Kent R."/>
            <person name="Lemieux S."/>
            <person name="Malavazi I."/>
            <person name="Orvis J."/>
            <person name="Roemer T."/>
            <person name="Ronning C.M."/>
            <person name="Sundaram J.P."/>
            <person name="Sutton G."/>
            <person name="Turner G."/>
            <person name="Venter J.C."/>
            <person name="White O.R."/>
            <person name="Whitty B.R."/>
            <person name="Youngman P."/>
            <person name="Wolfe K.H."/>
            <person name="Goldman G.H."/>
            <person name="Wortman J.R."/>
            <person name="Jiang B."/>
            <person name="Denning D.W."/>
            <person name="Nierman W.C."/>
        </authorList>
    </citation>
    <scope>NUCLEOTIDE SEQUENCE [LARGE SCALE GENOMIC DNA]</scope>
    <source>
        <strain evidence="2">ATCC 1020 / DSM 3700 / CBS 544.65 / FGSC A1164 / JCM 1740 / NRRL 181 / WB 181</strain>
    </source>
</reference>
<dbReference type="AlphaFoldDB" id="A1D4U1"/>
<proteinExistence type="predicted"/>
<gene>
    <name evidence="1" type="ORF">NFIA_021430</name>
</gene>
<dbReference type="RefSeq" id="XP_001265331.1">
    <property type="nucleotide sequence ID" value="XM_001265330.1"/>
</dbReference>
<dbReference type="GeneID" id="4590775"/>
<dbReference type="Proteomes" id="UP000006702">
    <property type="component" value="Unassembled WGS sequence"/>
</dbReference>
<dbReference type="Gene3D" id="3.50.50.60">
    <property type="entry name" value="FAD/NAD(P)-binding domain"/>
    <property type="match status" value="1"/>
</dbReference>
<organism evidence="1 2">
    <name type="scientific">Neosartorya fischeri (strain ATCC 1020 / DSM 3700 / CBS 544.65 / FGSC A1164 / JCM 1740 / NRRL 181 / WB 181)</name>
    <name type="common">Aspergillus fischerianus</name>
    <dbReference type="NCBI Taxonomy" id="331117"/>
    <lineage>
        <taxon>Eukaryota</taxon>
        <taxon>Fungi</taxon>
        <taxon>Dikarya</taxon>
        <taxon>Ascomycota</taxon>
        <taxon>Pezizomycotina</taxon>
        <taxon>Eurotiomycetes</taxon>
        <taxon>Eurotiomycetidae</taxon>
        <taxon>Eurotiales</taxon>
        <taxon>Aspergillaceae</taxon>
        <taxon>Aspergillus</taxon>
        <taxon>Aspergillus subgen. Fumigati</taxon>
    </lineage>
</organism>
<protein>
    <submittedName>
        <fullName evidence="1">Uncharacterized protein</fullName>
    </submittedName>
</protein>
<dbReference type="KEGG" id="nfi:NFIA_021430"/>
<sequence length="73" mass="8235">MTARWKQLDTPDIQQLLNNAELVSNIKSTSDWSYSTSSYASLYLHIARDAGCFINPFFHLVCTLLSQAGCQLH</sequence>
<name>A1D4U1_NEOFI</name>
<dbReference type="EMBL" id="DS027688">
    <property type="protein sequence ID" value="EAW23434.1"/>
    <property type="molecule type" value="Genomic_DNA"/>
</dbReference>
<accession>A1D4U1</accession>
<evidence type="ECO:0000313" key="1">
    <source>
        <dbReference type="EMBL" id="EAW23434.1"/>
    </source>
</evidence>
<dbReference type="VEuPathDB" id="FungiDB:NFIA_021430"/>
<dbReference type="OrthoDB" id="3340390at2759"/>
<dbReference type="InterPro" id="IPR036188">
    <property type="entry name" value="FAD/NAD-bd_sf"/>
</dbReference>
<evidence type="ECO:0000313" key="2">
    <source>
        <dbReference type="Proteomes" id="UP000006702"/>
    </source>
</evidence>